<proteinExistence type="predicted"/>
<comment type="caution">
    <text evidence="5">The sequence shown here is derived from an EMBL/GenBank/DDBJ whole genome shotgun (WGS) entry which is preliminary data.</text>
</comment>
<dbReference type="InterPro" id="IPR018060">
    <property type="entry name" value="HTH_AraC"/>
</dbReference>
<evidence type="ECO:0000256" key="1">
    <source>
        <dbReference type="ARBA" id="ARBA00023015"/>
    </source>
</evidence>
<protein>
    <recommendedName>
        <fullName evidence="4">HTH araC/xylS-type domain-containing protein</fullName>
    </recommendedName>
</protein>
<dbReference type="Proteomes" id="UP000175691">
    <property type="component" value="Unassembled WGS sequence"/>
</dbReference>
<evidence type="ECO:0000259" key="4">
    <source>
        <dbReference type="PROSITE" id="PS01124"/>
    </source>
</evidence>
<dbReference type="PANTHER" id="PTHR43280:SF32">
    <property type="entry name" value="TRANSCRIPTIONAL REGULATORY PROTEIN"/>
    <property type="match status" value="1"/>
</dbReference>
<dbReference type="InterPro" id="IPR009057">
    <property type="entry name" value="Homeodomain-like_sf"/>
</dbReference>
<keyword evidence="3" id="KW-0804">Transcription</keyword>
<dbReference type="STRING" id="1656094.BFC18_05545"/>
<dbReference type="PANTHER" id="PTHR43280">
    <property type="entry name" value="ARAC-FAMILY TRANSCRIPTIONAL REGULATOR"/>
    <property type="match status" value="1"/>
</dbReference>
<dbReference type="AlphaFoldDB" id="A0A1E7ZEH7"/>
<evidence type="ECO:0000313" key="6">
    <source>
        <dbReference type="Proteomes" id="UP000175691"/>
    </source>
</evidence>
<dbReference type="SMART" id="SM00342">
    <property type="entry name" value="HTH_ARAC"/>
    <property type="match status" value="1"/>
</dbReference>
<evidence type="ECO:0000256" key="3">
    <source>
        <dbReference type="ARBA" id="ARBA00023163"/>
    </source>
</evidence>
<dbReference type="GO" id="GO:0003700">
    <property type="term" value="F:DNA-binding transcription factor activity"/>
    <property type="evidence" value="ECO:0007669"/>
    <property type="project" value="InterPro"/>
</dbReference>
<evidence type="ECO:0000313" key="5">
    <source>
        <dbReference type="EMBL" id="OFC71909.1"/>
    </source>
</evidence>
<organism evidence="5 6">
    <name type="scientific">Alteromonas confluentis</name>
    <dbReference type="NCBI Taxonomy" id="1656094"/>
    <lineage>
        <taxon>Bacteria</taxon>
        <taxon>Pseudomonadati</taxon>
        <taxon>Pseudomonadota</taxon>
        <taxon>Gammaproteobacteria</taxon>
        <taxon>Alteromonadales</taxon>
        <taxon>Alteromonadaceae</taxon>
        <taxon>Alteromonas/Salinimonas group</taxon>
        <taxon>Alteromonas</taxon>
    </lineage>
</organism>
<dbReference type="RefSeq" id="WP_070123958.1">
    <property type="nucleotide sequence ID" value="NZ_MDHN01000009.1"/>
</dbReference>
<gene>
    <name evidence="5" type="ORF">BFC18_05545</name>
</gene>
<dbReference type="InterPro" id="IPR020449">
    <property type="entry name" value="Tscrpt_reg_AraC-type_HTH"/>
</dbReference>
<feature type="domain" description="HTH araC/xylS-type" evidence="4">
    <location>
        <begin position="202"/>
        <end position="301"/>
    </location>
</feature>
<keyword evidence="1" id="KW-0805">Transcription regulation</keyword>
<dbReference type="Pfam" id="PF12833">
    <property type="entry name" value="HTH_18"/>
    <property type="match status" value="1"/>
</dbReference>
<reference evidence="5 6" key="1">
    <citation type="submission" date="2016-08" db="EMBL/GenBank/DDBJ databases">
        <authorList>
            <person name="Seilhamer J.J."/>
        </authorList>
    </citation>
    <scope>NUCLEOTIDE SEQUENCE [LARGE SCALE GENOMIC DNA]</scope>
    <source>
        <strain evidence="5 6">KCTC 42603</strain>
    </source>
</reference>
<dbReference type="EMBL" id="MDHN01000009">
    <property type="protein sequence ID" value="OFC71909.1"/>
    <property type="molecule type" value="Genomic_DNA"/>
</dbReference>
<dbReference type="Gene3D" id="1.10.10.60">
    <property type="entry name" value="Homeodomain-like"/>
    <property type="match status" value="2"/>
</dbReference>
<keyword evidence="6" id="KW-1185">Reference proteome</keyword>
<name>A0A1E7ZEH7_9ALTE</name>
<evidence type="ECO:0000256" key="2">
    <source>
        <dbReference type="ARBA" id="ARBA00023125"/>
    </source>
</evidence>
<dbReference type="OrthoDB" id="345413at2"/>
<dbReference type="PRINTS" id="PR00032">
    <property type="entry name" value="HTHARAC"/>
</dbReference>
<keyword evidence="2" id="KW-0238">DNA-binding</keyword>
<accession>A0A1E7ZEH7</accession>
<sequence length="301" mass="34474">MTKPNTIEQLNSIRQFNEERGQATYHEHVSVLNQAYSTPFIPHEYLSGLYLIFLKESECEGIQYGRGRYDFCRDSLLFIAPGQVFSQHQTELYRPKGWVIAIHPDFVAGQALHLDKNRLFHYESNAAVPVTAEVREQLIRLFSMLQTEVSTAPEGEYSNPRLTQDVIANYIRLILSQCNRAASRLEDSVNKPPTELLVRFENELQQYVEQGKTESVGLPTVKYFASRLHLSPNYFGDAIKSETGISAKAFIEKWLTSIAKQKMANPSLSIAQVAYQLGFSHPQHFTRFFKRNVGMSPTQYR</sequence>
<dbReference type="PROSITE" id="PS01124">
    <property type="entry name" value="HTH_ARAC_FAMILY_2"/>
    <property type="match status" value="1"/>
</dbReference>
<dbReference type="SUPFAM" id="SSF46689">
    <property type="entry name" value="Homeodomain-like"/>
    <property type="match status" value="1"/>
</dbReference>
<dbReference type="GO" id="GO:0043565">
    <property type="term" value="F:sequence-specific DNA binding"/>
    <property type="evidence" value="ECO:0007669"/>
    <property type="project" value="InterPro"/>
</dbReference>